<protein>
    <submittedName>
        <fullName evidence="1">Abi family protein</fullName>
    </submittedName>
</protein>
<keyword evidence="2" id="KW-1185">Reference proteome</keyword>
<dbReference type="InterPro" id="IPR017034">
    <property type="entry name" value="Abi_system_AbiD/AbiF"/>
</dbReference>
<evidence type="ECO:0000313" key="1">
    <source>
        <dbReference type="EMBL" id="MCS0628975.1"/>
    </source>
</evidence>
<gene>
    <name evidence="1" type="ORF">NX786_06470</name>
</gene>
<dbReference type="RefSeq" id="WP_259448179.1">
    <property type="nucleotide sequence ID" value="NZ_CP119520.1"/>
</dbReference>
<name>A0ABT2BV20_9BURK</name>
<organism evidence="1 2">
    <name type="scientific">Telluria mixta</name>
    <dbReference type="NCBI Taxonomy" id="34071"/>
    <lineage>
        <taxon>Bacteria</taxon>
        <taxon>Pseudomonadati</taxon>
        <taxon>Pseudomonadota</taxon>
        <taxon>Betaproteobacteria</taxon>
        <taxon>Burkholderiales</taxon>
        <taxon>Oxalobacteraceae</taxon>
        <taxon>Telluria group</taxon>
        <taxon>Telluria</taxon>
    </lineage>
</organism>
<proteinExistence type="predicted"/>
<dbReference type="Proteomes" id="UP001165263">
    <property type="component" value="Unassembled WGS sequence"/>
</dbReference>
<comment type="caution">
    <text evidence="1">The sequence shown here is derived from an EMBL/GenBank/DDBJ whole genome shotgun (WGS) entry which is preliminary data.</text>
</comment>
<evidence type="ECO:0000313" key="2">
    <source>
        <dbReference type="Proteomes" id="UP001165263"/>
    </source>
</evidence>
<accession>A0ABT2BV20</accession>
<dbReference type="InterPro" id="IPR011664">
    <property type="entry name" value="Abi_system_AbiD/AbiF-like"/>
</dbReference>
<reference evidence="1" key="1">
    <citation type="submission" date="2022-08" db="EMBL/GenBank/DDBJ databases">
        <title>Reclassification of Massilia species as members of the genera Telluria, Duganella, Pseudoduganella, Mokoshia gen. nov. and Zemynaea gen. nov. using orthogonal and non-orthogonal genome-based approaches.</title>
        <authorList>
            <person name="Bowman J.P."/>
        </authorList>
    </citation>
    <scope>NUCLEOTIDE SEQUENCE</scope>
    <source>
        <strain evidence="1">LMG 11547</strain>
    </source>
</reference>
<sequence>MTYSKPWKSYEEQLDQLVSRGMLVGDRALALDYLERIGYYRLSGYWFAFRERSGPLILLGEDCRKPKKVKIETLLFDQFKPGATFQNAVDLYVFDKQLRLLALDALERIEVALRVDVSHVLGRLDRFAYLKPEYFHEDFSSKLDKSSGLTRHHEWLGKHAQLINRSKEEFVRHNKEKYGLPLAMWVACEVWDFGTMSTLFHGMRETEQDAIAGQYGISNGRIFATWLRSLNYLRNVCAHHSRLWNRNIVDQPRLPATTEQPWVMSFETDQHVRARCFLLLRITRHLMRVINPRSSWPERMRAHLRAFPNLSHLGLNLAGMGVPEGWEADW</sequence>
<dbReference type="Pfam" id="PF07751">
    <property type="entry name" value="Abi_2"/>
    <property type="match status" value="1"/>
</dbReference>
<dbReference type="EMBL" id="JANUHC010000002">
    <property type="protein sequence ID" value="MCS0628975.1"/>
    <property type="molecule type" value="Genomic_DNA"/>
</dbReference>
<dbReference type="PIRSF" id="PIRSF034934">
    <property type="entry name" value="AbiF_AbiD"/>
    <property type="match status" value="1"/>
</dbReference>